<dbReference type="InterPro" id="IPR017441">
    <property type="entry name" value="Protein_kinase_ATP_BS"/>
</dbReference>
<proteinExistence type="inferred from homology"/>
<dbReference type="InterPro" id="IPR050339">
    <property type="entry name" value="CC_SR_Kinase"/>
</dbReference>
<dbReference type="GO" id="GO:0005524">
    <property type="term" value="F:ATP binding"/>
    <property type="evidence" value="ECO:0007669"/>
    <property type="project" value="UniProtKB-UniRule"/>
</dbReference>
<evidence type="ECO:0000313" key="8">
    <source>
        <dbReference type="EMBL" id="TNN07420.1"/>
    </source>
</evidence>
<organism evidence="8 9">
    <name type="scientific">Schistosoma japonicum</name>
    <name type="common">Blood fluke</name>
    <dbReference type="NCBI Taxonomy" id="6182"/>
    <lineage>
        <taxon>Eukaryota</taxon>
        <taxon>Metazoa</taxon>
        <taxon>Spiralia</taxon>
        <taxon>Lophotrochozoa</taxon>
        <taxon>Platyhelminthes</taxon>
        <taxon>Trematoda</taxon>
        <taxon>Digenea</taxon>
        <taxon>Strigeidida</taxon>
        <taxon>Schistosomatoidea</taxon>
        <taxon>Schistosomatidae</taxon>
        <taxon>Schistosoma</taxon>
    </lineage>
</organism>
<dbReference type="EMBL" id="SKCS01000431">
    <property type="protein sequence ID" value="TNN07420.1"/>
    <property type="molecule type" value="Genomic_DNA"/>
</dbReference>
<dbReference type="SMART" id="SM00220">
    <property type="entry name" value="S_TKc"/>
    <property type="match status" value="1"/>
</dbReference>
<dbReference type="STRING" id="6182.A0A4Z2CTV7"/>
<dbReference type="Proteomes" id="UP000311919">
    <property type="component" value="Unassembled WGS sequence"/>
</dbReference>
<keyword evidence="8" id="KW-0648">Protein biosynthesis</keyword>
<dbReference type="PROSITE" id="PS00108">
    <property type="entry name" value="PROTEIN_KINASE_ST"/>
    <property type="match status" value="1"/>
</dbReference>
<dbReference type="InterPro" id="IPR011009">
    <property type="entry name" value="Kinase-like_dom_sf"/>
</dbReference>
<dbReference type="PANTHER" id="PTHR11042">
    <property type="entry name" value="EUKARYOTIC TRANSLATION INITIATION FACTOR 2-ALPHA KINASE EIF2-ALPHA KINASE -RELATED"/>
    <property type="match status" value="1"/>
</dbReference>
<dbReference type="GO" id="GO:0004694">
    <property type="term" value="F:eukaryotic translation initiation factor 2alpha kinase activity"/>
    <property type="evidence" value="ECO:0007669"/>
    <property type="project" value="TreeGrafter"/>
</dbReference>
<evidence type="ECO:0000256" key="6">
    <source>
        <dbReference type="PROSITE-ProRule" id="PRU10141"/>
    </source>
</evidence>
<dbReference type="GO" id="GO:0005634">
    <property type="term" value="C:nucleus"/>
    <property type="evidence" value="ECO:0007669"/>
    <property type="project" value="TreeGrafter"/>
</dbReference>
<protein>
    <submittedName>
        <fullName evidence="8">Eukaryotic translation initiation factor 2-alpha kinase 1</fullName>
    </submittedName>
</protein>
<comment type="caution">
    <text evidence="8">The sequence shown here is derived from an EMBL/GenBank/DDBJ whole genome shotgun (WGS) entry which is preliminary data.</text>
</comment>
<reference evidence="8 9" key="1">
    <citation type="submission" date="2019-03" db="EMBL/GenBank/DDBJ databases">
        <title>An improved genome assembly of the fluke Schistosoma japonicum.</title>
        <authorList>
            <person name="Hu W."/>
            <person name="Luo F."/>
            <person name="Yin M."/>
            <person name="Mo X."/>
            <person name="Sun C."/>
            <person name="Wu Q."/>
            <person name="Zhu B."/>
            <person name="Xiang M."/>
            <person name="Wang J."/>
            <person name="Wang Y."/>
            <person name="Zhang T."/>
            <person name="Xu B."/>
            <person name="Zheng H."/>
            <person name="Feng Z."/>
        </authorList>
    </citation>
    <scope>NUCLEOTIDE SEQUENCE [LARGE SCALE GENOMIC DNA]</scope>
    <source>
        <strain evidence="8">HuSjv2</strain>
        <tissue evidence="8">Worms</tissue>
    </source>
</reference>
<evidence type="ECO:0000256" key="4">
    <source>
        <dbReference type="ARBA" id="ARBA00022840"/>
    </source>
</evidence>
<keyword evidence="2 6" id="KW-0547">Nucleotide-binding</keyword>
<dbReference type="GO" id="GO:0003743">
    <property type="term" value="F:translation initiation factor activity"/>
    <property type="evidence" value="ECO:0007669"/>
    <property type="project" value="UniProtKB-KW"/>
</dbReference>
<dbReference type="SUPFAM" id="SSF56112">
    <property type="entry name" value="Protein kinase-like (PK-like)"/>
    <property type="match status" value="1"/>
</dbReference>
<gene>
    <name evidence="8" type="ORF">EWB00_007763</name>
</gene>
<dbReference type="PROSITE" id="PS50011">
    <property type="entry name" value="PROTEIN_KINASE_DOM"/>
    <property type="match status" value="1"/>
</dbReference>
<dbReference type="Pfam" id="PF00069">
    <property type="entry name" value="Pkinase"/>
    <property type="match status" value="3"/>
</dbReference>
<evidence type="ECO:0000256" key="5">
    <source>
        <dbReference type="ARBA" id="ARBA00037982"/>
    </source>
</evidence>
<keyword evidence="1" id="KW-0808">Transferase</keyword>
<evidence type="ECO:0000256" key="1">
    <source>
        <dbReference type="ARBA" id="ARBA00022679"/>
    </source>
</evidence>
<sequence>MERKLMSDLELSNEVSLKALPLNIDSLFSSHFMLTEDSILTGGRDHSTFSFNPNDGRIRYNCTRDGCISSDKMLVEESPNINDPTIVVYRVNNIVRAINAPLGIEKWNLSVHQYDLCLLTGRISTPTTAVQKTSHTCDIPLNAVNSHKDHMNEHFVDMEEPDWDIGLDKHIITARTKGVHSNELWSYNFNSRISKAWVYRRDLQNLRPLPLFTYDRAALLLIEKFNKFQQKTSAISNFDSLKENNFNIFNRKKTFFSSYKPKLNCPSRDRLIYLGSLNGHLYVQTEDGVDLPHPYMINLSKSLSTLSAESLNNNGTDSSDYPLTGYYQSSYSNSPNLKKYTQPFLLYDSVEETIEKATALGFPNNAGQFKPLHSFQPDSIPEKPVTSTNIETNDISSSPERFLDSANDLLMLLLRASEVVVNHSPTNFESARLLKFNLYTYVVQLVAVTVVIYFTAHWIMNAKINYDTQVRNYSSHSESCNLESVVVKTHSSSENLCKMPKCPSCSTINSNNSLSNTSGQPLPATNIQPTFVSPFVTEFKYMRLLGRGGFGQVFEVENRLDGCRYAIKRIKMNDTDDDKNVFLREVKALATLDHPGIVRYHRAWKEYPPSGWQESYDALVLGLSDELTSKSGDSTDYGNDENHLSNMVLSSNIDSHHSNSSLCVTKSSAKLSESNHFSCRKLSKVCSDDDSLIIFDHQKSTETFSSNDPSITEQSIKDESKKEIKYTCYLYIQMQLCSPTSLRDWLVSHSVPESRPLRAELISMFRQIVEAVAYLHAHSLMHRDLKPSNILFDLTNRLKLADFGLVTSMLDDKSNLSDNSYVICNNSQKEQFSYSSVTTNGNYSNSKSEYNNSDTIVDGRIYPLKEISTAQQKRSVFTRKHTNHVGTDLYMSPEQERGDNYDHKVDIFSLGLIFLELLITFNTSMERIFTLTRAKQQKLPKEFLICNPLETEFILKLLDYNPVKRPEAPVILESPLIKQCVS</sequence>
<feature type="binding site" evidence="6">
    <location>
        <position position="568"/>
    </location>
    <ligand>
        <name>ATP</name>
        <dbReference type="ChEBI" id="CHEBI:30616"/>
    </ligand>
</feature>
<dbReference type="InterPro" id="IPR008271">
    <property type="entry name" value="Ser/Thr_kinase_AS"/>
</dbReference>
<dbReference type="AlphaFoldDB" id="A0A4Z2CTV7"/>
<dbReference type="OrthoDB" id="341578at2759"/>
<dbReference type="PANTHER" id="PTHR11042:SF91">
    <property type="entry name" value="EUKARYOTIC TRANSLATION INITIATION FACTOR 2-ALPHA KINASE"/>
    <property type="match status" value="1"/>
</dbReference>
<keyword evidence="3 8" id="KW-0418">Kinase</keyword>
<keyword evidence="9" id="KW-1185">Reference proteome</keyword>
<evidence type="ECO:0000256" key="3">
    <source>
        <dbReference type="ARBA" id="ARBA00022777"/>
    </source>
</evidence>
<evidence type="ECO:0000259" key="7">
    <source>
        <dbReference type="PROSITE" id="PS50011"/>
    </source>
</evidence>
<accession>A0A4Z2CTV7</accession>
<dbReference type="Gene3D" id="3.30.200.20">
    <property type="entry name" value="Phosphorylase Kinase, domain 1"/>
    <property type="match status" value="1"/>
</dbReference>
<name>A0A4Z2CTV7_SCHJA</name>
<dbReference type="GO" id="GO:0005737">
    <property type="term" value="C:cytoplasm"/>
    <property type="evidence" value="ECO:0007669"/>
    <property type="project" value="TreeGrafter"/>
</dbReference>
<dbReference type="PROSITE" id="PS00107">
    <property type="entry name" value="PROTEIN_KINASE_ATP"/>
    <property type="match status" value="1"/>
</dbReference>
<keyword evidence="8" id="KW-0396">Initiation factor</keyword>
<evidence type="ECO:0000256" key="2">
    <source>
        <dbReference type="ARBA" id="ARBA00022741"/>
    </source>
</evidence>
<dbReference type="Gene3D" id="1.10.510.10">
    <property type="entry name" value="Transferase(Phosphotransferase) domain 1"/>
    <property type="match status" value="1"/>
</dbReference>
<evidence type="ECO:0000313" key="9">
    <source>
        <dbReference type="Proteomes" id="UP000311919"/>
    </source>
</evidence>
<comment type="similarity">
    <text evidence="5">Belongs to the protein kinase superfamily. Ser/Thr protein kinase family. GCN2 subfamily.</text>
</comment>
<dbReference type="InterPro" id="IPR000719">
    <property type="entry name" value="Prot_kinase_dom"/>
</dbReference>
<feature type="domain" description="Protein kinase" evidence="7">
    <location>
        <begin position="539"/>
        <end position="977"/>
    </location>
</feature>
<keyword evidence="4 6" id="KW-0067">ATP-binding</keyword>